<dbReference type="PANTHER" id="PTHR11808:SF15">
    <property type="entry name" value="CYSTATHIONINE GAMMA-LYASE"/>
    <property type="match status" value="1"/>
</dbReference>
<dbReference type="Gene3D" id="3.90.1150.10">
    <property type="entry name" value="Aspartate Aminotransferase, domain 1"/>
    <property type="match status" value="1"/>
</dbReference>
<dbReference type="GO" id="GO:0005737">
    <property type="term" value="C:cytoplasm"/>
    <property type="evidence" value="ECO:0007669"/>
    <property type="project" value="UniProtKB-SubCell"/>
</dbReference>
<accession>A0A060PTY4</accession>
<sequence>MRMQTKLIHGGISEDTTTGAVSVPIYQTSTYRQDAIGRHKGYEYSRSGNPTRFALEELIADLEGGGKGFAFASGLAGIHAVFSLLQSGDHVLLGDDVYGGTFRLFNKVLVKNGLSCTIIDTSDISQIKKAIKPNTKALYLETPSNPLLKITDLAQCAGVAKDHGLLTIVDNTFATPYCQNPLLLGADIVAHSGTKYLGGHSDVVAGLVTTNNEALAQEIAFFQNAIGGVLGPQDSWLLQRGIKTLGLRMEAHQKNALCVAEFLEKHPKVERVYYPGLPTHPNHDLAKKQMRGFSGMLSFTLKNDSEAALFVESLKLFILGESLGGVESLVGIPAFMTHACIPKAQREAAGIRDGLVRLSVGIEHEQDLLEDLEQAFAKIG</sequence>
<evidence type="ECO:0000313" key="8">
    <source>
        <dbReference type="EMBL" id="BAO97738.1"/>
    </source>
</evidence>
<name>A0A060PTY4_HELPX</name>
<dbReference type="GO" id="GO:0003962">
    <property type="term" value="F:cystathionine gamma-synthase activity"/>
    <property type="evidence" value="ECO:0007669"/>
    <property type="project" value="TreeGrafter"/>
</dbReference>
<evidence type="ECO:0000256" key="2">
    <source>
        <dbReference type="ARBA" id="ARBA00004496"/>
    </source>
</evidence>
<dbReference type="NCBIfam" id="NF004821">
    <property type="entry name" value="PRK06176.1"/>
    <property type="match status" value="1"/>
</dbReference>
<dbReference type="GO" id="GO:0019343">
    <property type="term" value="P:cysteine biosynthetic process via cystathionine"/>
    <property type="evidence" value="ECO:0007669"/>
    <property type="project" value="TreeGrafter"/>
</dbReference>
<dbReference type="Pfam" id="PF01053">
    <property type="entry name" value="Cys_Met_Meta_PP"/>
    <property type="match status" value="1"/>
</dbReference>
<evidence type="ECO:0000256" key="7">
    <source>
        <dbReference type="RuleBase" id="RU362118"/>
    </source>
</evidence>
<evidence type="ECO:0000256" key="1">
    <source>
        <dbReference type="ARBA" id="ARBA00001933"/>
    </source>
</evidence>
<feature type="modified residue" description="N6-(pyridoxal phosphate)lysine" evidence="6">
    <location>
        <position position="195"/>
    </location>
</feature>
<proteinExistence type="inferred from homology"/>
<dbReference type="PIRSF" id="PIRSF001434">
    <property type="entry name" value="CGS"/>
    <property type="match status" value="1"/>
</dbReference>
<dbReference type="InterPro" id="IPR015421">
    <property type="entry name" value="PyrdxlP-dep_Trfase_major"/>
</dbReference>
<dbReference type="InterPro" id="IPR000277">
    <property type="entry name" value="Cys/Met-Metab_PyrdxlP-dep_enz"/>
</dbReference>
<dbReference type="SUPFAM" id="SSF53383">
    <property type="entry name" value="PLP-dependent transferases"/>
    <property type="match status" value="1"/>
</dbReference>
<dbReference type="Gene3D" id="3.40.640.10">
    <property type="entry name" value="Type I PLP-dependent aspartate aminotransferase-like (Major domain)"/>
    <property type="match status" value="1"/>
</dbReference>
<reference evidence="8 9" key="1">
    <citation type="submission" date="2013-11" db="EMBL/GenBank/DDBJ databases">
        <title>Estimation of Helicobacter pylori bacteriophage ecology using H. pylori isolates.</title>
        <authorList>
            <person name="Uchiyama J."/>
            <person name="Takemura-Uchiyama I."/>
            <person name="Ujihara T."/>
            <person name="Matsuzaki S."/>
        </authorList>
    </citation>
    <scope>NUCLEOTIDE SEQUENCE [LARGE SCALE GENOMIC DNA]</scope>
    <source>
        <strain evidence="8 9">NY40</strain>
    </source>
</reference>
<comment type="subcellular location">
    <subcellularLocation>
        <location evidence="2">Cytoplasm</location>
    </subcellularLocation>
</comment>
<evidence type="ECO:0000256" key="3">
    <source>
        <dbReference type="ARBA" id="ARBA00009077"/>
    </source>
</evidence>
<dbReference type="HOGENOM" id="CLU_018986_2_0_7"/>
<dbReference type="GO" id="GO:0030170">
    <property type="term" value="F:pyridoxal phosphate binding"/>
    <property type="evidence" value="ECO:0007669"/>
    <property type="project" value="InterPro"/>
</dbReference>
<dbReference type="FunFam" id="3.40.640.10:FF:000009">
    <property type="entry name" value="Cystathionine gamma-synthase homolog"/>
    <property type="match status" value="1"/>
</dbReference>
<evidence type="ECO:0000256" key="5">
    <source>
        <dbReference type="ARBA" id="ARBA00058439"/>
    </source>
</evidence>
<evidence type="ECO:0000256" key="4">
    <source>
        <dbReference type="ARBA" id="ARBA00022898"/>
    </source>
</evidence>
<organism evidence="8 9">
    <name type="scientific">Helicobacter pylori NY40</name>
    <dbReference type="NCBI Taxonomy" id="1426844"/>
    <lineage>
        <taxon>Bacteria</taxon>
        <taxon>Pseudomonadati</taxon>
        <taxon>Campylobacterota</taxon>
        <taxon>Epsilonproteobacteria</taxon>
        <taxon>Campylobacterales</taxon>
        <taxon>Helicobacteraceae</taxon>
        <taxon>Helicobacter</taxon>
    </lineage>
</organism>
<evidence type="ECO:0000313" key="9">
    <source>
        <dbReference type="Proteomes" id="UP000031662"/>
    </source>
</evidence>
<dbReference type="PANTHER" id="PTHR11808">
    <property type="entry name" value="TRANS-SULFURATION ENZYME FAMILY MEMBER"/>
    <property type="match status" value="1"/>
</dbReference>
<dbReference type="InterPro" id="IPR015422">
    <property type="entry name" value="PyrdxlP-dep_Trfase_small"/>
</dbReference>
<comment type="cofactor">
    <cofactor evidence="1 7">
        <name>pyridoxal 5'-phosphate</name>
        <dbReference type="ChEBI" id="CHEBI:597326"/>
    </cofactor>
</comment>
<dbReference type="CDD" id="cd00614">
    <property type="entry name" value="CGS_like"/>
    <property type="match status" value="1"/>
</dbReference>
<dbReference type="Proteomes" id="UP000031662">
    <property type="component" value="Chromosome"/>
</dbReference>
<dbReference type="PROSITE" id="PS00868">
    <property type="entry name" value="CYS_MET_METAB_PP"/>
    <property type="match status" value="1"/>
</dbReference>
<comment type="function">
    <text evidence="5">Catalyzes the formation of L-cystathionine from O-succinyl-L-homoserine (OSHS) and L-cysteine, via a gamma-replacement reaction. In the absence of thiol, catalyzes gamma-elimination to form 2-oxobutanoate, succinate and ammonia.</text>
</comment>
<dbReference type="InterPro" id="IPR054542">
    <property type="entry name" value="Cys_met_metab_PP"/>
</dbReference>
<dbReference type="RefSeq" id="WP_041050491.1">
    <property type="nucleotide sequence ID" value="NZ_AP014523.1"/>
</dbReference>
<keyword evidence="8" id="KW-0456">Lyase</keyword>
<dbReference type="NCBIfam" id="NF005810">
    <property type="entry name" value="PRK07671.1"/>
    <property type="match status" value="1"/>
</dbReference>
<dbReference type="EMBL" id="AP014523">
    <property type="protein sequence ID" value="BAO97738.1"/>
    <property type="molecule type" value="Genomic_DNA"/>
</dbReference>
<protein>
    <submittedName>
        <fullName evidence="8">Cystathionine beta-lyase</fullName>
    </submittedName>
</protein>
<dbReference type="GO" id="GO:0004123">
    <property type="term" value="F:cystathionine gamma-lyase activity"/>
    <property type="evidence" value="ECO:0007669"/>
    <property type="project" value="TreeGrafter"/>
</dbReference>
<gene>
    <name evidence="8" type="ORF">NY40_0726</name>
</gene>
<dbReference type="AlphaFoldDB" id="A0A060PTY4"/>
<keyword evidence="4 6" id="KW-0663">Pyridoxal phosphate</keyword>
<comment type="similarity">
    <text evidence="3 7">Belongs to the trans-sulfuration enzymes family.</text>
</comment>
<dbReference type="InterPro" id="IPR015424">
    <property type="entry name" value="PyrdxlP-dep_Trfase"/>
</dbReference>
<dbReference type="FunFam" id="3.90.1150.10:FF:000008">
    <property type="entry name" value="Cystathionine gamma-synthase"/>
    <property type="match status" value="1"/>
</dbReference>
<evidence type="ECO:0000256" key="6">
    <source>
        <dbReference type="PIRSR" id="PIRSR001434-2"/>
    </source>
</evidence>
<dbReference type="GO" id="GO:0019346">
    <property type="term" value="P:transsulfuration"/>
    <property type="evidence" value="ECO:0007669"/>
    <property type="project" value="InterPro"/>
</dbReference>